<dbReference type="KEGG" id="vg:13995188"/>
<organism evidence="1 2">
    <name type="scientific">Caulobacter phage CcrColossus</name>
    <dbReference type="NCBI Taxonomy" id="1211640"/>
    <lineage>
        <taxon>Viruses</taxon>
        <taxon>Duplodnaviria</taxon>
        <taxon>Heunggongvirae</taxon>
        <taxon>Uroviricota</taxon>
        <taxon>Caudoviricetes</taxon>
        <taxon>Jeanschmidtviridae</taxon>
        <taxon>Colossusvirus</taxon>
        <taxon>Colossusvirus colossus</taxon>
    </lineage>
</organism>
<dbReference type="GeneID" id="13995188"/>
<dbReference type="EMBL" id="JX100810">
    <property type="protein sequence ID" value="AFU88130.1"/>
    <property type="molecule type" value="Genomic_DNA"/>
</dbReference>
<dbReference type="Proteomes" id="UP000000463">
    <property type="component" value="Segment"/>
</dbReference>
<gene>
    <name evidence="1" type="ORF">CcrColossus_gp260</name>
</gene>
<evidence type="ECO:0000313" key="2">
    <source>
        <dbReference type="Proteomes" id="UP000000463"/>
    </source>
</evidence>
<accession>K4JUU9</accession>
<protein>
    <submittedName>
        <fullName evidence="1">Uncharacterized protein</fullName>
    </submittedName>
</protein>
<reference evidence="1 2" key="1">
    <citation type="journal article" date="2012" name="BMC Genomics">
        <title>The Caulobacter crescentus phage phiCbK: genomics of a canonical phage.</title>
        <authorList>
            <person name="Gill J.J."/>
            <person name="Berry J.D."/>
            <person name="Russell W.K."/>
            <person name="Lessor L."/>
            <person name="Escobar Garcia D.A."/>
            <person name="Hernandez D."/>
            <person name="Kane A."/>
            <person name="Keene J."/>
            <person name="Maddox M."/>
            <person name="Martin R."/>
            <person name="Mohan S."/>
            <person name="Thorn A.M."/>
            <person name="Russell D.H."/>
            <person name="Young R."/>
        </authorList>
    </citation>
    <scope>NUCLEOTIDE SEQUENCE [LARGE SCALE GENOMIC DNA]</scope>
</reference>
<sequence>MTDAPSARMLIAQAYARQFGTQVERVPHDRRHPAGKRFYRINTRGFVIEVHAPTYIVVAQVVCRSKAEADESINILLGQRVDRRQRTG</sequence>
<evidence type="ECO:0000313" key="1">
    <source>
        <dbReference type="EMBL" id="AFU88130.1"/>
    </source>
</evidence>
<proteinExistence type="predicted"/>
<keyword evidence="2" id="KW-1185">Reference proteome</keyword>
<dbReference type="RefSeq" id="YP_006988494.1">
    <property type="nucleotide sequence ID" value="NC_019406.1"/>
</dbReference>
<name>K4JUU9_9CAUD</name>